<reference evidence="2" key="1">
    <citation type="submission" date="2023-07" db="EMBL/GenBank/DDBJ databases">
        <authorList>
            <consortium name="AG Swart"/>
            <person name="Singh M."/>
            <person name="Singh A."/>
            <person name="Seah K."/>
            <person name="Emmerich C."/>
        </authorList>
    </citation>
    <scope>NUCLEOTIDE SEQUENCE</scope>
    <source>
        <strain evidence="2">DP1</strain>
    </source>
</reference>
<organism evidence="2 3">
    <name type="scientific">Euplotes crassus</name>
    <dbReference type="NCBI Taxonomy" id="5936"/>
    <lineage>
        <taxon>Eukaryota</taxon>
        <taxon>Sar</taxon>
        <taxon>Alveolata</taxon>
        <taxon>Ciliophora</taxon>
        <taxon>Intramacronucleata</taxon>
        <taxon>Spirotrichea</taxon>
        <taxon>Hypotrichia</taxon>
        <taxon>Euplotida</taxon>
        <taxon>Euplotidae</taxon>
        <taxon>Moneuplotes</taxon>
    </lineage>
</organism>
<gene>
    <name evidence="2" type="ORF">ECRASSUSDP1_LOCUS8164</name>
</gene>
<dbReference type="Proteomes" id="UP001295684">
    <property type="component" value="Unassembled WGS sequence"/>
</dbReference>
<feature type="region of interest" description="Disordered" evidence="1">
    <location>
        <begin position="1"/>
        <end position="51"/>
    </location>
</feature>
<proteinExistence type="predicted"/>
<evidence type="ECO:0000313" key="2">
    <source>
        <dbReference type="EMBL" id="CAI2366889.1"/>
    </source>
</evidence>
<sequence length="214" mass="23432">MCIENNKSSENRLNPPIVADKPLGYASSRMASSMGMQPPKQEKLDSSRKTFPSTMISTKYYSYQDSYKSPGEEEVKEGNGKGKKRLVKEFIKIAKQNEEADEAGTSVSIENGDIKIGNNRINIGVSCNIETVKVDNEDTLMISSDEPIAVRVVPITLNTPMIITADSASSQSISGYDKILKVLGSNYCLSDVYGQCQPFGGRKSIPCQSFHNSN</sequence>
<accession>A0AAD1UKC2</accession>
<name>A0AAD1UKC2_EUPCR</name>
<feature type="compositionally biased region" description="Polar residues" evidence="1">
    <location>
        <begin position="1"/>
        <end position="12"/>
    </location>
</feature>
<comment type="caution">
    <text evidence="2">The sequence shown here is derived from an EMBL/GenBank/DDBJ whole genome shotgun (WGS) entry which is preliminary data.</text>
</comment>
<dbReference type="EMBL" id="CAMPGE010007973">
    <property type="protein sequence ID" value="CAI2366889.1"/>
    <property type="molecule type" value="Genomic_DNA"/>
</dbReference>
<dbReference type="AlphaFoldDB" id="A0AAD1UKC2"/>
<protein>
    <submittedName>
        <fullName evidence="2">Uncharacterized protein</fullName>
    </submittedName>
</protein>
<evidence type="ECO:0000256" key="1">
    <source>
        <dbReference type="SAM" id="MobiDB-lite"/>
    </source>
</evidence>
<evidence type="ECO:0000313" key="3">
    <source>
        <dbReference type="Proteomes" id="UP001295684"/>
    </source>
</evidence>
<keyword evidence="3" id="KW-1185">Reference proteome</keyword>